<organism evidence="2 3">
    <name type="scientific">Neorhizobium turbinariae</name>
    <dbReference type="NCBI Taxonomy" id="2937795"/>
    <lineage>
        <taxon>Bacteria</taxon>
        <taxon>Pseudomonadati</taxon>
        <taxon>Pseudomonadota</taxon>
        <taxon>Alphaproteobacteria</taxon>
        <taxon>Hyphomicrobiales</taxon>
        <taxon>Rhizobiaceae</taxon>
        <taxon>Rhizobium/Agrobacterium group</taxon>
        <taxon>Neorhizobium</taxon>
    </lineage>
</organism>
<protein>
    <submittedName>
        <fullName evidence="2">DUF808 domain-containing protein</fullName>
    </submittedName>
</protein>
<dbReference type="Pfam" id="PF05661">
    <property type="entry name" value="DUF808"/>
    <property type="match status" value="1"/>
</dbReference>
<dbReference type="PIRSF" id="PIRSF016660">
    <property type="entry name" value="YedI"/>
    <property type="match status" value="1"/>
</dbReference>
<reference evidence="2 3" key="1">
    <citation type="submission" date="2022-04" db="EMBL/GenBank/DDBJ databases">
        <title>Rhizobium coralii sp. nov., isolated from coral Turbinaria peltata.</title>
        <authorList>
            <person name="Sun H."/>
        </authorList>
    </citation>
    <scope>NUCLEOTIDE SEQUENCE [LARGE SCALE GENOMIC DNA]</scope>
    <source>
        <strain evidence="2 3">NTR19</strain>
    </source>
</reference>
<keyword evidence="3" id="KW-1185">Reference proteome</keyword>
<feature type="transmembrane region" description="Helical" evidence="1">
    <location>
        <begin position="173"/>
        <end position="197"/>
    </location>
</feature>
<dbReference type="PANTHER" id="PTHR30503">
    <property type="entry name" value="INNER MEMBRANE PROTEIN YEDI"/>
    <property type="match status" value="1"/>
</dbReference>
<feature type="transmembrane region" description="Helical" evidence="1">
    <location>
        <begin position="76"/>
        <end position="95"/>
    </location>
</feature>
<dbReference type="InterPro" id="IPR008526">
    <property type="entry name" value="YedI"/>
</dbReference>
<comment type="caution">
    <text evidence="2">The sequence shown here is derived from an EMBL/GenBank/DDBJ whole genome shotgun (WGS) entry which is preliminary data.</text>
</comment>
<keyword evidence="1" id="KW-1133">Transmembrane helix</keyword>
<evidence type="ECO:0000313" key="2">
    <source>
        <dbReference type="EMBL" id="MCK8779375.1"/>
    </source>
</evidence>
<keyword evidence="1" id="KW-0472">Membrane</keyword>
<keyword evidence="1" id="KW-0812">Transmembrane</keyword>
<proteinExistence type="predicted"/>
<evidence type="ECO:0000256" key="1">
    <source>
        <dbReference type="SAM" id="Phobius"/>
    </source>
</evidence>
<feature type="transmembrane region" description="Helical" evidence="1">
    <location>
        <begin position="218"/>
        <end position="241"/>
    </location>
</feature>
<gene>
    <name evidence="2" type="ORF">M0654_05180</name>
</gene>
<dbReference type="EMBL" id="JALPRY010000007">
    <property type="protein sequence ID" value="MCK8779375.1"/>
    <property type="molecule type" value="Genomic_DNA"/>
</dbReference>
<dbReference type="RefSeq" id="WP_248682117.1">
    <property type="nucleotide sequence ID" value="NZ_JALPRY010000007.1"/>
</dbReference>
<dbReference type="PANTHER" id="PTHR30503:SF3">
    <property type="entry name" value="INNER MEMBRANE PROTEIN YEDI"/>
    <property type="match status" value="1"/>
</dbReference>
<dbReference type="Proteomes" id="UP001202827">
    <property type="component" value="Unassembled WGS sequence"/>
</dbReference>
<sequence length="319" mass="33023">MATGLIALLDDVAAIAKLAASSLDDVAAQTIKASTKAAGVVIDDTAVTPRYVVGLSPARELPIIGKIALGSLKNKLIFLLPLCLLLGYFAPWLIMPLLMLGGIYLCFEGTEKLHEAVFGHHGEQDATEADGTDASQIEREKVSGAIRTDFILSAEIMALTLAGVSESGFYTQAAVLAGVGIFITVAVYGVVALIVKADDIGLAMAKSGSAAVRGFGKLLVRGVPVFLQLLAGIGTAAMLWVGGSIIVHGLAELGFHAPEHMIEHVAEQAVAVVRVLPSVVGWLATSLQQAVLGLVIGAAAVVVFNLIKPALVRMGYAHG</sequence>
<evidence type="ECO:0000313" key="3">
    <source>
        <dbReference type="Proteomes" id="UP001202827"/>
    </source>
</evidence>
<accession>A0ABT0INE0</accession>
<name>A0ABT0INE0_9HYPH</name>
<feature type="transmembrane region" description="Helical" evidence="1">
    <location>
        <begin position="287"/>
        <end position="307"/>
    </location>
</feature>